<dbReference type="InterPro" id="IPR036259">
    <property type="entry name" value="MFS_trans_sf"/>
</dbReference>
<evidence type="ECO:0000313" key="8">
    <source>
        <dbReference type="EMBL" id="SSA43969.1"/>
    </source>
</evidence>
<feature type="domain" description="Major facilitator superfamily (MFS) profile" evidence="7">
    <location>
        <begin position="223"/>
        <end position="415"/>
    </location>
</feature>
<keyword evidence="4 6" id="KW-1133">Transmembrane helix</keyword>
<dbReference type="PROSITE" id="PS50850">
    <property type="entry name" value="MFS"/>
    <property type="match status" value="1"/>
</dbReference>
<feature type="transmembrane region" description="Helical" evidence="6">
    <location>
        <begin position="111"/>
        <end position="129"/>
    </location>
</feature>
<feature type="transmembrane region" description="Helical" evidence="6">
    <location>
        <begin position="322"/>
        <end position="346"/>
    </location>
</feature>
<dbReference type="Pfam" id="PF07690">
    <property type="entry name" value="MFS_1"/>
    <property type="match status" value="1"/>
</dbReference>
<feature type="transmembrane region" description="Helical" evidence="6">
    <location>
        <begin position="367"/>
        <end position="386"/>
    </location>
</feature>
<feature type="transmembrane region" description="Helical" evidence="6">
    <location>
        <begin position="229"/>
        <end position="250"/>
    </location>
</feature>
<dbReference type="InterPro" id="IPR011701">
    <property type="entry name" value="MFS"/>
</dbReference>
<evidence type="ECO:0000256" key="5">
    <source>
        <dbReference type="ARBA" id="ARBA00023136"/>
    </source>
</evidence>
<proteinExistence type="predicted"/>
<feature type="transmembrane region" description="Helical" evidence="6">
    <location>
        <begin position="262"/>
        <end position="283"/>
    </location>
</feature>
<feature type="transmembrane region" description="Helical" evidence="6">
    <location>
        <begin position="295"/>
        <end position="316"/>
    </location>
</feature>
<dbReference type="OrthoDB" id="3460055at2"/>
<dbReference type="RefSeq" id="WP_110852890.1">
    <property type="nucleotide sequence ID" value="NZ_QKLZ01000009.1"/>
</dbReference>
<evidence type="ECO:0000313" key="9">
    <source>
        <dbReference type="Proteomes" id="UP000250222"/>
    </source>
</evidence>
<dbReference type="CDD" id="cd06173">
    <property type="entry name" value="MFS_MefA_like"/>
    <property type="match status" value="1"/>
</dbReference>
<dbReference type="PANTHER" id="PTHR23513:SF6">
    <property type="entry name" value="MAJOR FACILITATOR SUPERFAMILY ASSOCIATED DOMAIN-CONTAINING PROTEIN"/>
    <property type="match status" value="1"/>
</dbReference>
<dbReference type="GO" id="GO:0022857">
    <property type="term" value="F:transmembrane transporter activity"/>
    <property type="evidence" value="ECO:0007669"/>
    <property type="project" value="InterPro"/>
</dbReference>
<dbReference type="Gene3D" id="1.20.1250.20">
    <property type="entry name" value="MFS general substrate transporter like domains"/>
    <property type="match status" value="1"/>
</dbReference>
<dbReference type="EMBL" id="UETB01000009">
    <property type="protein sequence ID" value="SSA43969.1"/>
    <property type="molecule type" value="Genomic_DNA"/>
</dbReference>
<keyword evidence="2" id="KW-1003">Cell membrane</keyword>
<dbReference type="AlphaFoldDB" id="A0A2Y9ANJ8"/>
<evidence type="ECO:0000259" key="7">
    <source>
        <dbReference type="PROSITE" id="PS50850"/>
    </source>
</evidence>
<sequence length="415" mass="42295">MARLDTTTVQRRRGPAALERRGFRQLTVAWVFTNAADSALWLMLAVWVKELTGSDGAAASVFVALGLPTLLAPFIGQLADRMSRRTLLAAGNGLMVPAVLALALVRDAGDVWLVYVVTVVYGAMGYVTASAQSGLVRDLLDDDELPGGNGLLSTVDQAFRLVSPLLGTALYVAAGPLAVIALTGTCFAVTAVLLTRVEVLETPPEPQADARFWPELSAGLRHLLATAPLGALTVALAVATGATGLVNVAVFPLMEQGLGVDAALLGVFVSLQGVGAVVGGLTAARVLTRLGEPRAVAAGLGAMALGMVPLLLVGALDAPVAVTLAVAAAGLTVLGLGVPWAIVAFITLRQRMTPARLQGRVSAATNVALNLPQTLVTLGAAAVVGVVDYRVLVAATIAGVLAAGALALRAARPTH</sequence>
<feature type="transmembrane region" description="Helical" evidence="6">
    <location>
        <begin position="392"/>
        <end position="411"/>
    </location>
</feature>
<dbReference type="Proteomes" id="UP000250222">
    <property type="component" value="Unassembled WGS sequence"/>
</dbReference>
<feature type="transmembrane region" description="Helical" evidence="6">
    <location>
        <begin position="21"/>
        <end position="44"/>
    </location>
</feature>
<keyword evidence="3 6" id="KW-0812">Transmembrane</keyword>
<dbReference type="SUPFAM" id="SSF103473">
    <property type="entry name" value="MFS general substrate transporter"/>
    <property type="match status" value="1"/>
</dbReference>
<dbReference type="InterPro" id="IPR020846">
    <property type="entry name" value="MFS_dom"/>
</dbReference>
<name>A0A2Y9ANJ8_9MICO</name>
<comment type="subcellular location">
    <subcellularLocation>
        <location evidence="1">Cell membrane</location>
        <topology evidence="1">Multi-pass membrane protein</topology>
    </subcellularLocation>
</comment>
<evidence type="ECO:0000256" key="3">
    <source>
        <dbReference type="ARBA" id="ARBA00022692"/>
    </source>
</evidence>
<evidence type="ECO:0000256" key="1">
    <source>
        <dbReference type="ARBA" id="ARBA00004651"/>
    </source>
</evidence>
<feature type="transmembrane region" description="Helical" evidence="6">
    <location>
        <begin position="56"/>
        <end position="75"/>
    </location>
</feature>
<dbReference type="PANTHER" id="PTHR23513">
    <property type="entry name" value="INTEGRAL MEMBRANE EFFLUX PROTEIN-RELATED"/>
    <property type="match status" value="1"/>
</dbReference>
<evidence type="ECO:0000256" key="2">
    <source>
        <dbReference type="ARBA" id="ARBA00022475"/>
    </source>
</evidence>
<accession>A0A2Y9ANJ8</accession>
<evidence type="ECO:0000256" key="6">
    <source>
        <dbReference type="SAM" id="Phobius"/>
    </source>
</evidence>
<organism evidence="8 9">
    <name type="scientific">Georgenia satyanarayanai</name>
    <dbReference type="NCBI Taxonomy" id="860221"/>
    <lineage>
        <taxon>Bacteria</taxon>
        <taxon>Bacillati</taxon>
        <taxon>Actinomycetota</taxon>
        <taxon>Actinomycetes</taxon>
        <taxon>Micrococcales</taxon>
        <taxon>Bogoriellaceae</taxon>
        <taxon>Georgenia</taxon>
    </lineage>
</organism>
<keyword evidence="5 6" id="KW-0472">Membrane</keyword>
<keyword evidence="9" id="KW-1185">Reference proteome</keyword>
<gene>
    <name evidence="8" type="ORF">SAMN05216184_10929</name>
</gene>
<protein>
    <submittedName>
        <fullName evidence="8">Major Facilitator Superfamily protein</fullName>
    </submittedName>
</protein>
<dbReference type="GO" id="GO:0005886">
    <property type="term" value="C:plasma membrane"/>
    <property type="evidence" value="ECO:0007669"/>
    <property type="project" value="UniProtKB-SubCell"/>
</dbReference>
<reference evidence="8 9" key="1">
    <citation type="submission" date="2016-10" db="EMBL/GenBank/DDBJ databases">
        <authorList>
            <person name="Cai Z."/>
        </authorList>
    </citation>
    <scope>NUCLEOTIDE SEQUENCE [LARGE SCALE GENOMIC DNA]</scope>
    <source>
        <strain evidence="8 9">CGMCC 1.10826</strain>
    </source>
</reference>
<evidence type="ECO:0000256" key="4">
    <source>
        <dbReference type="ARBA" id="ARBA00022989"/>
    </source>
</evidence>